<keyword evidence="2" id="KW-1185">Reference proteome</keyword>
<proteinExistence type="predicted"/>
<organism evidence="1 2">
    <name type="scientific">Nocardioides jiangsuensis</name>
    <dbReference type="NCBI Taxonomy" id="2866161"/>
    <lineage>
        <taxon>Bacteria</taxon>
        <taxon>Bacillati</taxon>
        <taxon>Actinomycetota</taxon>
        <taxon>Actinomycetes</taxon>
        <taxon>Propionibacteriales</taxon>
        <taxon>Nocardioidaceae</taxon>
        <taxon>Nocardioides</taxon>
    </lineage>
</organism>
<name>A0ABS7RNV6_9ACTN</name>
<dbReference type="InterPro" id="IPR011008">
    <property type="entry name" value="Dimeric_a/b-barrel"/>
</dbReference>
<dbReference type="RefSeq" id="WP_221026436.1">
    <property type="nucleotide sequence ID" value="NZ_JAIEZQ010000003.1"/>
</dbReference>
<comment type="caution">
    <text evidence="1">The sequence shown here is derived from an EMBL/GenBank/DDBJ whole genome shotgun (WGS) entry which is preliminary data.</text>
</comment>
<dbReference type="Proteomes" id="UP000754710">
    <property type="component" value="Unassembled WGS sequence"/>
</dbReference>
<dbReference type="SUPFAM" id="SSF54909">
    <property type="entry name" value="Dimeric alpha+beta barrel"/>
    <property type="match status" value="1"/>
</dbReference>
<dbReference type="Gene3D" id="3.30.70.100">
    <property type="match status" value="1"/>
</dbReference>
<accession>A0ABS7RNV6</accession>
<dbReference type="EMBL" id="JAIEZQ010000003">
    <property type="protein sequence ID" value="MBY9076641.1"/>
    <property type="molecule type" value="Genomic_DNA"/>
</dbReference>
<reference evidence="1 2" key="1">
    <citation type="submission" date="2021-08" db="EMBL/GenBank/DDBJ databases">
        <title>Nocardioides bacterium WL0053 sp. nov., isolated from the sediment.</title>
        <authorList>
            <person name="Wang L."/>
            <person name="Zhang D."/>
            <person name="Zhang A."/>
        </authorList>
    </citation>
    <scope>NUCLEOTIDE SEQUENCE [LARGE SCALE GENOMIC DNA]</scope>
    <source>
        <strain evidence="1 2">WL0053</strain>
    </source>
</reference>
<evidence type="ECO:0008006" key="3">
    <source>
        <dbReference type="Google" id="ProtNLM"/>
    </source>
</evidence>
<evidence type="ECO:0000313" key="1">
    <source>
        <dbReference type="EMBL" id="MBY9076641.1"/>
    </source>
</evidence>
<gene>
    <name evidence="1" type="ORF">K1X13_17540</name>
</gene>
<sequence>MAHLEVIVRAKIRPGQLEGVKAQAAEILRVTREKDTHTLRCDWFINEHGTQCEVHEMFTDEQALIEHKMHTMEAADRLFRDFAFDHRSTLYGEVSENFLNLVKERMGTTPAVFSFLQGLDRSATV</sequence>
<protein>
    <recommendedName>
        <fullName evidence="3">Quinol monooxygenase YgiN</fullName>
    </recommendedName>
</protein>
<evidence type="ECO:0000313" key="2">
    <source>
        <dbReference type="Proteomes" id="UP000754710"/>
    </source>
</evidence>